<evidence type="ECO:0008006" key="5">
    <source>
        <dbReference type="Google" id="ProtNLM"/>
    </source>
</evidence>
<reference evidence="3" key="2">
    <citation type="submission" date="2022-01" db="EMBL/GenBank/DDBJ databases">
        <authorList>
            <person name="Yamashiro T."/>
            <person name="Shiraishi A."/>
            <person name="Satake H."/>
            <person name="Nakayama K."/>
        </authorList>
    </citation>
    <scope>NUCLEOTIDE SEQUENCE</scope>
</reference>
<dbReference type="Proteomes" id="UP001151760">
    <property type="component" value="Unassembled WGS sequence"/>
</dbReference>
<sequence>MANLKFADTHNMVEFLSKPEEGDGFEQIVDFLNAHPIKYALTVNPTIYISCIEQFWSTVKAETINREVQLHALVDGKKLIITESTVRRDLQLEDAEGVDCLANSTIFEQLTLMGSKTTAWNEFSSTMASAIIFFATNQKFNFSKYIFKSMIRNLDNLSGKFLMYPRFVQVFLDQQLDGLPNHKRIYIAPSHTKKIFRNMRRVGKGIFGRVTPLFPTMVVQNQSELGEGSTNPTDPHHTPSIIQSSTQSQKTQKPRKPKRKETQAPQPSGPTKSVADEAVHKELGDSLVRATTTASSLEAEQDSGNITKTRSKATANEYSSLGTTSGGGPKGNTLQSDENRLKLNELMELCTTLQNKVLDLKKTKTTQHNEIANLKKRVKKLEKKNRLRTHKLKRLYKVGLTARVESSGDEESLGEDTSKQERINAIDADEVITLVSVQDDADKEMFDVDALNGEEVFVAGQNENVVKEVVDAAQVSTAATTVTITTEEITLAQALEALKTSKPKVKRIVFQEPGKSTTTTTISSQQSQDKGKGIMIEEPTKLMKKKDQINFDEEVALKLQVKFDKEERLTREKAEKEKEANIALIETWDDIQVKIDVDYQLAERLQAQKQEELSIE</sequence>
<feature type="coiled-coil region" evidence="1">
    <location>
        <begin position="343"/>
        <end position="391"/>
    </location>
</feature>
<comment type="caution">
    <text evidence="3">The sequence shown here is derived from an EMBL/GenBank/DDBJ whole genome shotgun (WGS) entry which is preliminary data.</text>
</comment>
<evidence type="ECO:0000256" key="1">
    <source>
        <dbReference type="SAM" id="Coils"/>
    </source>
</evidence>
<feature type="compositionally biased region" description="Low complexity" evidence="2">
    <location>
        <begin position="238"/>
        <end position="251"/>
    </location>
</feature>
<feature type="region of interest" description="Disordered" evidence="2">
    <location>
        <begin position="291"/>
        <end position="336"/>
    </location>
</feature>
<accession>A0ABQ5GJI2</accession>
<feature type="region of interest" description="Disordered" evidence="2">
    <location>
        <begin position="223"/>
        <end position="276"/>
    </location>
</feature>
<keyword evidence="1" id="KW-0175">Coiled coil</keyword>
<feature type="compositionally biased region" description="Polar residues" evidence="2">
    <location>
        <begin position="223"/>
        <end position="233"/>
    </location>
</feature>
<evidence type="ECO:0000313" key="4">
    <source>
        <dbReference type="Proteomes" id="UP001151760"/>
    </source>
</evidence>
<feature type="compositionally biased region" description="Polar residues" evidence="2">
    <location>
        <begin position="291"/>
        <end position="323"/>
    </location>
</feature>
<dbReference type="EMBL" id="BQNB010018569">
    <property type="protein sequence ID" value="GJT75841.1"/>
    <property type="molecule type" value="Genomic_DNA"/>
</dbReference>
<name>A0ABQ5GJI2_9ASTR</name>
<gene>
    <name evidence="3" type="ORF">Tco_1042566</name>
</gene>
<reference evidence="3" key="1">
    <citation type="journal article" date="2022" name="Int. J. Mol. Sci.">
        <title>Draft Genome of Tanacetum Coccineum: Genomic Comparison of Closely Related Tanacetum-Family Plants.</title>
        <authorList>
            <person name="Yamashiro T."/>
            <person name="Shiraishi A."/>
            <person name="Nakayama K."/>
            <person name="Satake H."/>
        </authorList>
    </citation>
    <scope>NUCLEOTIDE SEQUENCE</scope>
</reference>
<proteinExistence type="predicted"/>
<evidence type="ECO:0000313" key="3">
    <source>
        <dbReference type="EMBL" id="GJT75841.1"/>
    </source>
</evidence>
<protein>
    <recommendedName>
        <fullName evidence="5">Xylulose kinase-1</fullName>
    </recommendedName>
</protein>
<evidence type="ECO:0000256" key="2">
    <source>
        <dbReference type="SAM" id="MobiDB-lite"/>
    </source>
</evidence>
<keyword evidence="4" id="KW-1185">Reference proteome</keyword>
<organism evidence="3 4">
    <name type="scientific">Tanacetum coccineum</name>
    <dbReference type="NCBI Taxonomy" id="301880"/>
    <lineage>
        <taxon>Eukaryota</taxon>
        <taxon>Viridiplantae</taxon>
        <taxon>Streptophyta</taxon>
        <taxon>Embryophyta</taxon>
        <taxon>Tracheophyta</taxon>
        <taxon>Spermatophyta</taxon>
        <taxon>Magnoliopsida</taxon>
        <taxon>eudicotyledons</taxon>
        <taxon>Gunneridae</taxon>
        <taxon>Pentapetalae</taxon>
        <taxon>asterids</taxon>
        <taxon>campanulids</taxon>
        <taxon>Asterales</taxon>
        <taxon>Asteraceae</taxon>
        <taxon>Asteroideae</taxon>
        <taxon>Anthemideae</taxon>
        <taxon>Anthemidinae</taxon>
        <taxon>Tanacetum</taxon>
    </lineage>
</organism>